<dbReference type="GO" id="GO:0016491">
    <property type="term" value="F:oxidoreductase activity"/>
    <property type="evidence" value="ECO:0007669"/>
    <property type="project" value="UniProtKB-KW"/>
</dbReference>
<dbReference type="Pfam" id="PF00106">
    <property type="entry name" value="adh_short"/>
    <property type="match status" value="1"/>
</dbReference>
<sequence>MGESDRQLANAVAVVTGAGRGQGRSHAVALAGQGADIIAVDLCADIDAIPYPLATKADLDETVRLVRAAGGRAVPVVADVRDLEQLEAGVRSGVDELGEIDIVIANAGVVAIGDTRTRAEPVFDAIVDTNLKGVWNTLAATVPSIVRKGRGGSVVLISSSQGLTGRGGDGSAAMFAYAASKHGVVGLMRSAANAYAPHKIRVNSVHPGGVATPMILNDFVVRQMTENPNPALSQTLLPDASLVEPQDVTDAVLWLVGPRARYVTGVSIPVDAGHVVM</sequence>
<dbReference type="InterPro" id="IPR023985">
    <property type="entry name" value="SDR_subfam_1"/>
</dbReference>
<keyword evidence="6" id="KW-1185">Reference proteome</keyword>
<evidence type="ECO:0000256" key="1">
    <source>
        <dbReference type="ARBA" id="ARBA00006484"/>
    </source>
</evidence>
<comment type="similarity">
    <text evidence="1 4">Belongs to the short-chain dehydrogenases/reductases (SDR) family.</text>
</comment>
<dbReference type="NCBIfam" id="NF009467">
    <property type="entry name" value="PRK12826.1-3"/>
    <property type="match status" value="1"/>
</dbReference>
<dbReference type="PRINTS" id="PR00080">
    <property type="entry name" value="SDRFAMILY"/>
</dbReference>
<dbReference type="PANTHER" id="PTHR24321">
    <property type="entry name" value="DEHYDROGENASES, SHORT CHAIN"/>
    <property type="match status" value="1"/>
</dbReference>
<gene>
    <name evidence="5" type="ORF">FPZ47_08485</name>
</gene>
<dbReference type="CDD" id="cd05233">
    <property type="entry name" value="SDR_c"/>
    <property type="match status" value="1"/>
</dbReference>
<proteinExistence type="inferred from homology"/>
<dbReference type="InterPro" id="IPR002347">
    <property type="entry name" value="SDR_fam"/>
</dbReference>
<evidence type="ECO:0000313" key="5">
    <source>
        <dbReference type="EMBL" id="TVS90649.1"/>
    </source>
</evidence>
<evidence type="ECO:0000256" key="3">
    <source>
        <dbReference type="ARBA" id="ARBA00023027"/>
    </source>
</evidence>
<dbReference type="RefSeq" id="WP_144950626.1">
    <property type="nucleotide sequence ID" value="NZ_VMQU01000026.1"/>
</dbReference>
<protein>
    <submittedName>
        <fullName evidence="5">NAD(P)-dependent oxidoreductase</fullName>
    </submittedName>
</protein>
<dbReference type="AlphaFoldDB" id="A0A557XX24"/>
<dbReference type="SUPFAM" id="SSF51735">
    <property type="entry name" value="NAD(P)-binding Rossmann-fold domains"/>
    <property type="match status" value="1"/>
</dbReference>
<accession>A0A557XX24</accession>
<dbReference type="InterPro" id="IPR036291">
    <property type="entry name" value="NAD(P)-bd_dom_sf"/>
</dbReference>
<dbReference type="OrthoDB" id="5173603at2"/>
<keyword evidence="2" id="KW-0560">Oxidoreductase</keyword>
<dbReference type="PRINTS" id="PR00081">
    <property type="entry name" value="GDHRDH"/>
</dbReference>
<name>A0A557XX24_9MYCO</name>
<evidence type="ECO:0000256" key="4">
    <source>
        <dbReference type="RuleBase" id="RU000363"/>
    </source>
</evidence>
<dbReference type="Gene3D" id="3.40.50.720">
    <property type="entry name" value="NAD(P)-binding Rossmann-like Domain"/>
    <property type="match status" value="1"/>
</dbReference>
<dbReference type="NCBIfam" id="TIGR03971">
    <property type="entry name" value="SDR_subfam_1"/>
    <property type="match status" value="1"/>
</dbReference>
<dbReference type="Proteomes" id="UP000320513">
    <property type="component" value="Unassembled WGS sequence"/>
</dbReference>
<dbReference type="PANTHER" id="PTHR24321:SF8">
    <property type="entry name" value="ESTRADIOL 17-BETA-DEHYDROGENASE 8-RELATED"/>
    <property type="match status" value="1"/>
</dbReference>
<reference evidence="5 6" key="1">
    <citation type="submission" date="2019-07" db="EMBL/GenBank/DDBJ databases">
        <title>New Mycobacterium species.</title>
        <authorList>
            <person name="Tortoli E."/>
            <person name="Ghielmetti G."/>
            <person name="Friedel U."/>
            <person name="Trovato A."/>
        </authorList>
    </citation>
    <scope>NUCLEOTIDE SEQUENCE [LARGE SCALE GENOMIC DNA]</scope>
    <source>
        <strain evidence="5 6">16-83</strain>
    </source>
</reference>
<keyword evidence="3" id="KW-0520">NAD</keyword>
<evidence type="ECO:0000313" key="6">
    <source>
        <dbReference type="Proteomes" id="UP000320513"/>
    </source>
</evidence>
<organism evidence="5 6">
    <name type="scientific">Mycobacterium helveticum</name>
    <dbReference type="NCBI Taxonomy" id="2592811"/>
    <lineage>
        <taxon>Bacteria</taxon>
        <taxon>Bacillati</taxon>
        <taxon>Actinomycetota</taxon>
        <taxon>Actinomycetes</taxon>
        <taxon>Mycobacteriales</taxon>
        <taxon>Mycobacteriaceae</taxon>
        <taxon>Mycobacterium</taxon>
    </lineage>
</organism>
<dbReference type="EMBL" id="VMQU01000026">
    <property type="protein sequence ID" value="TVS90649.1"/>
    <property type="molecule type" value="Genomic_DNA"/>
</dbReference>
<evidence type="ECO:0000256" key="2">
    <source>
        <dbReference type="ARBA" id="ARBA00023002"/>
    </source>
</evidence>
<comment type="caution">
    <text evidence="5">The sequence shown here is derived from an EMBL/GenBank/DDBJ whole genome shotgun (WGS) entry which is preliminary data.</text>
</comment>
<dbReference type="FunFam" id="3.40.50.720:FF:000084">
    <property type="entry name" value="Short-chain dehydrogenase reductase"/>
    <property type="match status" value="1"/>
</dbReference>